<sequence precursor="true">MSVEETQNREADIMGQAYQVIAQIALAADLFDNEDVQRALNYFSANEYREDFLPFPSNPMTPSNAKTSSAEEY</sequence>
<dbReference type="RefSeq" id="WP_014704129.1">
    <property type="nucleotide sequence ID" value="NC_017856.1"/>
</dbReference>
<dbReference type="EMBL" id="CP003380">
    <property type="protein sequence ID" value="AFJ02709.1"/>
    <property type="molecule type" value="Genomic_DNA"/>
</dbReference>
<gene>
    <name evidence="2" type="ordered locus">Q7C_1560</name>
</gene>
<dbReference type="KEGG" id="mec:Q7C_1560"/>
<dbReference type="AlphaFoldDB" id="I1YIG6"/>
<dbReference type="PATRIC" id="fig|754477.3.peg.1540"/>
<dbReference type="HOGENOM" id="CLU_2700507_0_0_6"/>
<accession>I1YIG6</accession>
<evidence type="ECO:0000313" key="2">
    <source>
        <dbReference type="EMBL" id="AFJ02709.1"/>
    </source>
</evidence>
<keyword evidence="3" id="KW-1185">Reference proteome</keyword>
<organism evidence="2 3">
    <name type="scientific">Methylophaga frappieri (strain ATCC BAA-2434 / DSM 25690 / JAM7)</name>
    <dbReference type="NCBI Taxonomy" id="754477"/>
    <lineage>
        <taxon>Bacteria</taxon>
        <taxon>Pseudomonadati</taxon>
        <taxon>Pseudomonadota</taxon>
        <taxon>Gammaproteobacteria</taxon>
        <taxon>Thiotrichales</taxon>
        <taxon>Piscirickettsiaceae</taxon>
        <taxon>Methylophaga</taxon>
    </lineage>
</organism>
<feature type="region of interest" description="Disordered" evidence="1">
    <location>
        <begin position="53"/>
        <end position="73"/>
    </location>
</feature>
<feature type="compositionally biased region" description="Polar residues" evidence="1">
    <location>
        <begin position="58"/>
        <end position="73"/>
    </location>
</feature>
<protein>
    <submittedName>
        <fullName evidence="2">Uncharacterized protein</fullName>
    </submittedName>
</protein>
<dbReference type="Proteomes" id="UP000009145">
    <property type="component" value="Chromosome"/>
</dbReference>
<dbReference type="STRING" id="754477.Q7C_1560"/>
<reference evidence="2 3" key="1">
    <citation type="journal article" date="2012" name="J. Bacteriol.">
        <title>Complete genome sequences of Methylophaga sp. strain JAM1 and Methylophaga sp. strain JAM7.</title>
        <authorList>
            <person name="Villeneuve C."/>
            <person name="Martineau C."/>
            <person name="Mauffrey F."/>
            <person name="Villemur R."/>
        </authorList>
    </citation>
    <scope>NUCLEOTIDE SEQUENCE [LARGE SCALE GENOMIC DNA]</scope>
    <source>
        <strain evidence="2 3">JAM7</strain>
    </source>
</reference>
<name>I1YIG6_METFJ</name>
<evidence type="ECO:0000313" key="3">
    <source>
        <dbReference type="Proteomes" id="UP000009145"/>
    </source>
</evidence>
<evidence type="ECO:0000256" key="1">
    <source>
        <dbReference type="SAM" id="MobiDB-lite"/>
    </source>
</evidence>
<proteinExistence type="predicted"/>